<keyword evidence="6" id="KW-1185">Reference proteome</keyword>
<reference evidence="5 6" key="1">
    <citation type="submission" date="2023-11" db="EMBL/GenBank/DDBJ databases">
        <title>Halocaridina rubra genome assembly.</title>
        <authorList>
            <person name="Smith C."/>
        </authorList>
    </citation>
    <scope>NUCLEOTIDE SEQUENCE [LARGE SCALE GENOMIC DNA]</scope>
    <source>
        <strain evidence="5">EP-1</strain>
        <tissue evidence="5">Whole</tissue>
    </source>
</reference>
<dbReference type="PRINTS" id="PR01415">
    <property type="entry name" value="ANKYRIN"/>
</dbReference>
<feature type="repeat" description="ANK" evidence="3">
    <location>
        <begin position="103"/>
        <end position="135"/>
    </location>
</feature>
<dbReference type="AlphaFoldDB" id="A0AAN8WIB1"/>
<feature type="non-terminal residue" evidence="5">
    <location>
        <position position="857"/>
    </location>
</feature>
<keyword evidence="4" id="KW-1133">Transmembrane helix</keyword>
<evidence type="ECO:0000256" key="2">
    <source>
        <dbReference type="ARBA" id="ARBA00023043"/>
    </source>
</evidence>
<feature type="repeat" description="ANK" evidence="3">
    <location>
        <begin position="307"/>
        <end position="339"/>
    </location>
</feature>
<keyword evidence="4" id="KW-0812">Transmembrane</keyword>
<feature type="repeat" description="ANK" evidence="3">
    <location>
        <begin position="442"/>
        <end position="465"/>
    </location>
</feature>
<dbReference type="PANTHER" id="PTHR24198:SF165">
    <property type="entry name" value="ANKYRIN REPEAT-CONTAINING PROTEIN-RELATED"/>
    <property type="match status" value="1"/>
</dbReference>
<feature type="repeat" description="ANK" evidence="3">
    <location>
        <begin position="204"/>
        <end position="236"/>
    </location>
</feature>
<feature type="repeat" description="ANK" evidence="3">
    <location>
        <begin position="476"/>
        <end position="508"/>
    </location>
</feature>
<evidence type="ECO:0000313" key="6">
    <source>
        <dbReference type="Proteomes" id="UP001381693"/>
    </source>
</evidence>
<dbReference type="PROSITE" id="PS50088">
    <property type="entry name" value="ANK_REPEAT"/>
    <property type="match status" value="8"/>
</dbReference>
<keyword evidence="4" id="KW-0472">Membrane</keyword>
<dbReference type="EMBL" id="JAXCGZ010020342">
    <property type="protein sequence ID" value="KAK7065612.1"/>
    <property type="molecule type" value="Genomic_DNA"/>
</dbReference>
<organism evidence="5 6">
    <name type="scientific">Halocaridina rubra</name>
    <name type="common">Hawaiian red shrimp</name>
    <dbReference type="NCBI Taxonomy" id="373956"/>
    <lineage>
        <taxon>Eukaryota</taxon>
        <taxon>Metazoa</taxon>
        <taxon>Ecdysozoa</taxon>
        <taxon>Arthropoda</taxon>
        <taxon>Crustacea</taxon>
        <taxon>Multicrustacea</taxon>
        <taxon>Malacostraca</taxon>
        <taxon>Eumalacostraca</taxon>
        <taxon>Eucarida</taxon>
        <taxon>Decapoda</taxon>
        <taxon>Pleocyemata</taxon>
        <taxon>Caridea</taxon>
        <taxon>Atyoidea</taxon>
        <taxon>Atyidae</taxon>
        <taxon>Halocaridina</taxon>
    </lineage>
</organism>
<dbReference type="Pfam" id="PF13637">
    <property type="entry name" value="Ank_4"/>
    <property type="match status" value="2"/>
</dbReference>
<keyword evidence="2 3" id="KW-0040">ANK repeat</keyword>
<name>A0AAN8WIB1_HALRR</name>
<dbReference type="SMART" id="SM00248">
    <property type="entry name" value="ANK"/>
    <property type="match status" value="15"/>
</dbReference>
<evidence type="ECO:0000256" key="3">
    <source>
        <dbReference type="PROSITE-ProRule" id="PRU00023"/>
    </source>
</evidence>
<dbReference type="Proteomes" id="UP001381693">
    <property type="component" value="Unassembled WGS sequence"/>
</dbReference>
<accession>A0AAN8WIB1</accession>
<dbReference type="Gene3D" id="1.25.40.20">
    <property type="entry name" value="Ankyrin repeat-containing domain"/>
    <property type="match status" value="4"/>
</dbReference>
<dbReference type="InterPro" id="IPR002110">
    <property type="entry name" value="Ankyrin_rpt"/>
</dbReference>
<dbReference type="Pfam" id="PF00023">
    <property type="entry name" value="Ank"/>
    <property type="match status" value="1"/>
</dbReference>
<gene>
    <name evidence="5" type="ORF">SK128_024065</name>
</gene>
<feature type="repeat" description="ANK" evidence="3">
    <location>
        <begin position="509"/>
        <end position="541"/>
    </location>
</feature>
<dbReference type="PANTHER" id="PTHR24198">
    <property type="entry name" value="ANKYRIN REPEAT AND PROTEIN KINASE DOMAIN-CONTAINING PROTEIN"/>
    <property type="match status" value="1"/>
</dbReference>
<feature type="repeat" description="ANK" evidence="3">
    <location>
        <begin position="409"/>
        <end position="441"/>
    </location>
</feature>
<keyword evidence="1" id="KW-0677">Repeat</keyword>
<sequence>MTAHDNNQIPLLTKISRKKLRRQKAEEETFATDGNVAVNGNKERRVTYSRSDSVKERYDRVGGANNIRIYNHELLQAAEDKNYDKCKDLLEKGANVNIADEETECTALHIACKNDSYDILRLFLAKGANCNAQDKTEQTPLHLAVRKDHRLCCQILLDCQDLQINLYNKTYDTPLHVAAKEGRYEISKLILQHKEAKVNAKNKKGMNSLHYAAQESQVSILKLLLDNNANWKQQDNQSYLPLHYAAQKGYPECCSTLIANVDEDNQNKALSICTRDGKTPLMLAAKGGHHRCCEVMQYGNINAKDKDGNTALHYAAQGGFDFTVIELLNAGADPNTQNKKGCSPMLEAAGKKKFGCLKILAEKGENLNVSDKQKKNVLHYAAERNALEALRFLLKYQVLKNIIDAEDRSYYTPLHLAIKRDADECALLLLEHGASPVKKSASGMTPLHLAADKGSISVCEVLLSRKDVQVSQENDAKATPLHMAALRGSVDVCQMLIRKGARITAVDDKGRTALHVASAEGHEKAVKFLSKRGISLRAKDDTGSSALHLAAFKGSLPCCKILVDCAKAACWEVDQNNDLPLDKAFKELDDKLAQSSLSDHDHVFKFLLENLCFKEHHEGRMLRIHKYMDTALNDRRSIIIDAIVSSCWWRAGVSGEKGHQCQNFRKLIEMYPQIALKLQDKCITRGDKNKSEIIYDFRLLEDNYYIPSAPGPLCACPFDPETHRVMRNAKAFTEDDLEWKQNHPLTKMISHQRHQLLQHRLTKTWLLQKWRSYIYVIFLILLSIEVFFTLSLVIFMGITDNWLHVEKNCNISQEEFCSTYQNLSCDIFDKRENSASENDTSLHQNRSLTADIDDKCN</sequence>
<dbReference type="Pfam" id="PF12796">
    <property type="entry name" value="Ank_2"/>
    <property type="match status" value="4"/>
</dbReference>
<evidence type="ECO:0000256" key="4">
    <source>
        <dbReference type="SAM" id="Phobius"/>
    </source>
</evidence>
<dbReference type="SUPFAM" id="SSF48403">
    <property type="entry name" value="Ankyrin repeat"/>
    <property type="match status" value="2"/>
</dbReference>
<evidence type="ECO:0000313" key="5">
    <source>
        <dbReference type="EMBL" id="KAK7065612.1"/>
    </source>
</evidence>
<comment type="caution">
    <text evidence="5">The sequence shown here is derived from an EMBL/GenBank/DDBJ whole genome shotgun (WGS) entry which is preliminary data.</text>
</comment>
<feature type="repeat" description="ANK" evidence="3">
    <location>
        <begin position="170"/>
        <end position="203"/>
    </location>
</feature>
<protein>
    <recommendedName>
        <fullName evidence="7">Transient receptor potential cation channel subfamily A member 1</fullName>
    </recommendedName>
</protein>
<dbReference type="InterPro" id="IPR036770">
    <property type="entry name" value="Ankyrin_rpt-contain_sf"/>
</dbReference>
<dbReference type="PROSITE" id="PS50297">
    <property type="entry name" value="ANK_REP_REGION"/>
    <property type="match status" value="8"/>
</dbReference>
<proteinExistence type="predicted"/>
<evidence type="ECO:0000256" key="1">
    <source>
        <dbReference type="ARBA" id="ARBA00022737"/>
    </source>
</evidence>
<feature type="transmembrane region" description="Helical" evidence="4">
    <location>
        <begin position="773"/>
        <end position="798"/>
    </location>
</feature>
<evidence type="ECO:0008006" key="7">
    <source>
        <dbReference type="Google" id="ProtNLM"/>
    </source>
</evidence>